<dbReference type="GO" id="GO:0016747">
    <property type="term" value="F:acyltransferase activity, transferring groups other than amino-acyl groups"/>
    <property type="evidence" value="ECO:0007669"/>
    <property type="project" value="InterPro"/>
</dbReference>
<evidence type="ECO:0000256" key="2">
    <source>
        <dbReference type="ARBA" id="ARBA00023315"/>
    </source>
</evidence>
<dbReference type="Proteomes" id="UP000186698">
    <property type="component" value="Chromosome 3L"/>
</dbReference>
<evidence type="ECO:0000313" key="4">
    <source>
        <dbReference type="Proteomes" id="UP000186698"/>
    </source>
</evidence>
<feature type="domain" description="N-acetyltransferase" evidence="3">
    <location>
        <begin position="93"/>
        <end position="241"/>
    </location>
</feature>
<dbReference type="InterPro" id="IPR016181">
    <property type="entry name" value="Acyl_CoA_acyltransferase"/>
</dbReference>
<dbReference type="OrthoDB" id="8889733at2759"/>
<name>A0A8J1MNA5_XENLA</name>
<dbReference type="PROSITE" id="PS51186">
    <property type="entry name" value="GNAT"/>
    <property type="match status" value="1"/>
</dbReference>
<gene>
    <name evidence="5" type="primary">LOC121393059</name>
</gene>
<dbReference type="KEGG" id="xla:121393059"/>
<evidence type="ECO:0000256" key="1">
    <source>
        <dbReference type="ARBA" id="ARBA00022679"/>
    </source>
</evidence>
<dbReference type="CTD" id="121393059"/>
<dbReference type="InterPro" id="IPR056483">
    <property type="entry name" value="Hisat_C"/>
</dbReference>
<dbReference type="Pfam" id="PF00583">
    <property type="entry name" value="Acetyltransf_1"/>
    <property type="match status" value="1"/>
</dbReference>
<dbReference type="Pfam" id="PF24066">
    <property type="entry name" value="Hisat_C"/>
    <property type="match status" value="1"/>
</dbReference>
<evidence type="ECO:0000313" key="5">
    <source>
        <dbReference type="RefSeq" id="XP_041443264.1"/>
    </source>
</evidence>
<dbReference type="InterPro" id="IPR000182">
    <property type="entry name" value="GNAT_dom"/>
</dbReference>
<evidence type="ECO:0000259" key="3">
    <source>
        <dbReference type="PROSITE" id="PS51186"/>
    </source>
</evidence>
<keyword evidence="2" id="KW-0012">Acyltransferase</keyword>
<dbReference type="PANTHER" id="PTHR47403">
    <property type="entry name" value="LOC100145250 PROTEIN"/>
    <property type="match status" value="1"/>
</dbReference>
<dbReference type="FunFam" id="3.40.630.30:FF:000039">
    <property type="entry name" value="Probable N-acetyltransferase 16"/>
    <property type="match status" value="1"/>
</dbReference>
<dbReference type="GeneID" id="121393059"/>
<proteinExistence type="predicted"/>
<dbReference type="PANTHER" id="PTHR47403:SF3">
    <property type="entry name" value="N-ACETYLTRANSFERASE 16-RELATED"/>
    <property type="match status" value="1"/>
</dbReference>
<dbReference type="Gene3D" id="3.40.630.30">
    <property type="match status" value="1"/>
</dbReference>
<keyword evidence="4" id="KW-1185">Reference proteome</keyword>
<dbReference type="AlphaFoldDB" id="A0A8J1MNA5"/>
<sequence>MSEDFLLDVQIVPATSHDYDEVMSISGGIYCGLDYLPVSYHKWLADPQRRMFLAKFKKQVVSKDVFKLQRCYGFQGAHMKIEAVPGAPQDGEFEFVLATEKEFEEIISISHGIYGGLDYLPSRYHSWINEKDRMVVLAKKSGTVIGLLSVFVVDGGETALLEGLRVAPWERGRGVAGVLQRFCCKLVKHRYPSVKVMRLTRDDKLSAKELTKYRVIAKQGILLVSFNAPDLASRLSSIPLPPLATRPPPPILLTPEDVRDVFLERGGLLKDLLPNQTIIQDWQPFQAVPDNQDLLRRKSLRWMSDDLIQPQVATLCTAPFPVPAGPLCFYLNIDVFGSELQSVQEQLLSHLHAHVPKLPADVRCQLFLPPNLWRPMADFCTMVLGLHLEKGYTEQYLLEADI</sequence>
<dbReference type="SUPFAM" id="SSF55729">
    <property type="entry name" value="Acyl-CoA N-acyltransferases (Nat)"/>
    <property type="match status" value="1"/>
</dbReference>
<dbReference type="RefSeq" id="XP_041443264.1">
    <property type="nucleotide sequence ID" value="XM_041587330.1"/>
</dbReference>
<accession>A0A8J1MNA5</accession>
<keyword evidence="1" id="KW-0808">Transferase</keyword>
<organism evidence="4 5">
    <name type="scientific">Xenopus laevis</name>
    <name type="common">African clawed frog</name>
    <dbReference type="NCBI Taxonomy" id="8355"/>
    <lineage>
        <taxon>Eukaryota</taxon>
        <taxon>Metazoa</taxon>
        <taxon>Chordata</taxon>
        <taxon>Craniata</taxon>
        <taxon>Vertebrata</taxon>
        <taxon>Euteleostomi</taxon>
        <taxon>Amphibia</taxon>
        <taxon>Batrachia</taxon>
        <taxon>Anura</taxon>
        <taxon>Pipoidea</taxon>
        <taxon>Pipidae</taxon>
        <taxon>Xenopodinae</taxon>
        <taxon>Xenopus</taxon>
        <taxon>Xenopus</taxon>
    </lineage>
</organism>
<dbReference type="CDD" id="cd04301">
    <property type="entry name" value="NAT_SF"/>
    <property type="match status" value="1"/>
</dbReference>
<protein>
    <submittedName>
        <fullName evidence="5">Histidine N-acetyltransferase-like isoform X1</fullName>
    </submittedName>
</protein>
<reference evidence="5" key="1">
    <citation type="submission" date="2025-08" db="UniProtKB">
        <authorList>
            <consortium name="RefSeq"/>
        </authorList>
    </citation>
    <scope>IDENTIFICATION</scope>
    <source>
        <strain evidence="5">J_2021</strain>
        <tissue evidence="5">Erythrocytes</tissue>
    </source>
</reference>